<dbReference type="AlphaFoldDB" id="A0A1G1ZUZ1"/>
<dbReference type="PROSITE" id="PS00830">
    <property type="entry name" value="GREAB_2"/>
    <property type="match status" value="1"/>
</dbReference>
<gene>
    <name evidence="10" type="ORF">A3I24_02145</name>
</gene>
<dbReference type="PANTHER" id="PTHR30437">
    <property type="entry name" value="TRANSCRIPTION ELONGATION FACTOR GREA"/>
    <property type="match status" value="1"/>
</dbReference>
<dbReference type="PANTHER" id="PTHR30437:SF6">
    <property type="entry name" value="TRANSCRIPTION ELONGATION FACTOR GREB"/>
    <property type="match status" value="1"/>
</dbReference>
<protein>
    <recommendedName>
        <fullName evidence="2">Transcription elongation factor GreA</fullName>
    </recommendedName>
    <alternativeName>
        <fullName evidence="6">Transcript cleavage factor GreA</fullName>
    </alternativeName>
</protein>
<dbReference type="InterPro" id="IPR023459">
    <property type="entry name" value="Tscrpt_elong_fac_GreA/B_fam"/>
</dbReference>
<evidence type="ECO:0000256" key="4">
    <source>
        <dbReference type="ARBA" id="ARBA00023125"/>
    </source>
</evidence>
<feature type="coiled-coil region" evidence="7">
    <location>
        <begin position="19"/>
        <end position="46"/>
    </location>
</feature>
<reference evidence="10 11" key="1">
    <citation type="journal article" date="2016" name="Nat. Commun.">
        <title>Thousands of microbial genomes shed light on interconnected biogeochemical processes in an aquifer system.</title>
        <authorList>
            <person name="Anantharaman K."/>
            <person name="Brown C.T."/>
            <person name="Hug L.A."/>
            <person name="Sharon I."/>
            <person name="Castelle C.J."/>
            <person name="Probst A.J."/>
            <person name="Thomas B.C."/>
            <person name="Singh A."/>
            <person name="Wilkins M.J."/>
            <person name="Karaoz U."/>
            <person name="Brodie E.L."/>
            <person name="Williams K.H."/>
            <person name="Hubbard S.S."/>
            <person name="Banfield J.F."/>
        </authorList>
    </citation>
    <scope>NUCLEOTIDE SEQUENCE [LARGE SCALE GENOMIC DNA]</scope>
</reference>
<evidence type="ECO:0000256" key="6">
    <source>
        <dbReference type="ARBA" id="ARBA00030776"/>
    </source>
</evidence>
<evidence type="ECO:0000313" key="11">
    <source>
        <dbReference type="Proteomes" id="UP000177690"/>
    </source>
</evidence>
<accession>A0A1G1ZUZ1</accession>
<dbReference type="EMBL" id="MHJL01000011">
    <property type="protein sequence ID" value="OGY67946.1"/>
    <property type="molecule type" value="Genomic_DNA"/>
</dbReference>
<evidence type="ECO:0000256" key="2">
    <source>
        <dbReference type="ARBA" id="ARBA00013729"/>
    </source>
</evidence>
<dbReference type="GO" id="GO:0070063">
    <property type="term" value="F:RNA polymerase binding"/>
    <property type="evidence" value="ECO:0007669"/>
    <property type="project" value="InterPro"/>
</dbReference>
<dbReference type="SUPFAM" id="SSF54534">
    <property type="entry name" value="FKBP-like"/>
    <property type="match status" value="1"/>
</dbReference>
<dbReference type="FunFam" id="1.10.287.180:FF:000001">
    <property type="entry name" value="Transcription elongation factor GreA"/>
    <property type="match status" value="1"/>
</dbReference>
<evidence type="ECO:0000256" key="5">
    <source>
        <dbReference type="ARBA" id="ARBA00023163"/>
    </source>
</evidence>
<dbReference type="GO" id="GO:0006354">
    <property type="term" value="P:DNA-templated transcription elongation"/>
    <property type="evidence" value="ECO:0007669"/>
    <property type="project" value="TreeGrafter"/>
</dbReference>
<dbReference type="Pfam" id="PF01272">
    <property type="entry name" value="GreA_GreB"/>
    <property type="match status" value="1"/>
</dbReference>
<evidence type="ECO:0000256" key="7">
    <source>
        <dbReference type="SAM" id="Coils"/>
    </source>
</evidence>
<comment type="similarity">
    <text evidence="1">Belongs to the GreA/GreB family.</text>
</comment>
<dbReference type="PIRSF" id="PIRSF006092">
    <property type="entry name" value="GreA_GreB"/>
    <property type="match status" value="1"/>
</dbReference>
<dbReference type="Gene3D" id="3.10.50.30">
    <property type="entry name" value="Transcription elongation factor, GreA/GreB, C-terminal domain"/>
    <property type="match status" value="1"/>
</dbReference>
<dbReference type="STRING" id="1798409.A3I24_02145"/>
<dbReference type="InterPro" id="IPR018151">
    <property type="entry name" value="TF_GreA/GreB_CS"/>
</dbReference>
<keyword evidence="3" id="KW-0805">Transcription regulation</keyword>
<dbReference type="InterPro" id="IPR036805">
    <property type="entry name" value="Tscrpt_elong_fac_GreA/B_N_sf"/>
</dbReference>
<comment type="caution">
    <text evidence="10">The sequence shown here is derived from an EMBL/GenBank/DDBJ whole genome shotgun (WGS) entry which is preliminary data.</text>
</comment>
<dbReference type="Gene3D" id="1.10.287.180">
    <property type="entry name" value="Transcription elongation factor, GreA/GreB, N-terminal domain"/>
    <property type="match status" value="1"/>
</dbReference>
<evidence type="ECO:0000259" key="8">
    <source>
        <dbReference type="Pfam" id="PF01272"/>
    </source>
</evidence>
<feature type="domain" description="Transcription elongation factor GreA/GreB N-terminal" evidence="9">
    <location>
        <begin position="20"/>
        <end position="88"/>
    </location>
</feature>
<proteinExistence type="inferred from homology"/>
<keyword evidence="7" id="KW-0175">Coiled coil</keyword>
<dbReference type="GO" id="GO:0003677">
    <property type="term" value="F:DNA binding"/>
    <property type="evidence" value="ECO:0007669"/>
    <property type="project" value="UniProtKB-KW"/>
</dbReference>
<dbReference type="InterPro" id="IPR001437">
    <property type="entry name" value="Tscrpt_elong_fac_GreA/B_C"/>
</dbReference>
<evidence type="ECO:0000256" key="1">
    <source>
        <dbReference type="ARBA" id="ARBA00008213"/>
    </source>
</evidence>
<organism evidence="10 11">
    <name type="scientific">Candidatus Harrisonbacteria bacterium RIFCSPLOWO2_02_FULL_41_13b</name>
    <dbReference type="NCBI Taxonomy" id="1798409"/>
    <lineage>
        <taxon>Bacteria</taxon>
        <taxon>Candidatus Harrisoniibacteriota</taxon>
    </lineage>
</organism>
<sequence>MQIPRRKSDLFKKRDDGPVHLTEEGLKRLREQLERLKKSLPDLIGEASHAAAYGDRSENDEYKESKSRLRSAHRQILSIQDQIKRAVVIKMGSGVSGKVRLGSTVVLEIDGERKIFQIVGSQETNPAKGRISHQSPLGAALLNHKKGDTVKIHPPTGGANSFQEYRILEIK</sequence>
<keyword evidence="5" id="KW-0804">Transcription</keyword>
<evidence type="ECO:0000256" key="3">
    <source>
        <dbReference type="ARBA" id="ARBA00023015"/>
    </source>
</evidence>
<dbReference type="InterPro" id="IPR036953">
    <property type="entry name" value="GreA/GreB_C_sf"/>
</dbReference>
<dbReference type="Pfam" id="PF03449">
    <property type="entry name" value="GreA_GreB_N"/>
    <property type="match status" value="1"/>
</dbReference>
<dbReference type="Proteomes" id="UP000177690">
    <property type="component" value="Unassembled WGS sequence"/>
</dbReference>
<dbReference type="SUPFAM" id="SSF46557">
    <property type="entry name" value="GreA transcript cleavage protein, N-terminal domain"/>
    <property type="match status" value="1"/>
</dbReference>
<dbReference type="InterPro" id="IPR022691">
    <property type="entry name" value="Tscrpt_elong_fac_GreA/B_N"/>
</dbReference>
<keyword evidence="4" id="KW-0238">DNA-binding</keyword>
<dbReference type="GO" id="GO:0032784">
    <property type="term" value="P:regulation of DNA-templated transcription elongation"/>
    <property type="evidence" value="ECO:0007669"/>
    <property type="project" value="InterPro"/>
</dbReference>
<feature type="domain" description="Transcription elongation factor GreA/GreB C-terminal" evidence="8">
    <location>
        <begin position="96"/>
        <end position="170"/>
    </location>
</feature>
<name>A0A1G1ZUZ1_9BACT</name>
<evidence type="ECO:0000313" key="10">
    <source>
        <dbReference type="EMBL" id="OGY67946.1"/>
    </source>
</evidence>
<evidence type="ECO:0000259" key="9">
    <source>
        <dbReference type="Pfam" id="PF03449"/>
    </source>
</evidence>